<gene>
    <name evidence="1" type="ORF">N8I74_00320</name>
</gene>
<dbReference type="RefSeq" id="WP_263124906.1">
    <property type="nucleotide sequence ID" value="NZ_CP106753.1"/>
</dbReference>
<evidence type="ECO:0008006" key="3">
    <source>
        <dbReference type="Google" id="ProtNLM"/>
    </source>
</evidence>
<organism evidence="1 2">
    <name type="scientific">Chitiniphilus purpureus</name>
    <dbReference type="NCBI Taxonomy" id="2981137"/>
    <lineage>
        <taxon>Bacteria</taxon>
        <taxon>Pseudomonadati</taxon>
        <taxon>Pseudomonadota</taxon>
        <taxon>Betaproteobacteria</taxon>
        <taxon>Neisseriales</taxon>
        <taxon>Chitinibacteraceae</taxon>
        <taxon>Chitiniphilus</taxon>
    </lineage>
</organism>
<evidence type="ECO:0000313" key="1">
    <source>
        <dbReference type="EMBL" id="UXY15495.1"/>
    </source>
</evidence>
<reference evidence="1" key="1">
    <citation type="submission" date="2022-10" db="EMBL/GenBank/DDBJ databases">
        <title>Chitiniphilus purpureus sp. nov., a novel chitin-degrading bacterium isolated from crawfish pond sediment.</title>
        <authorList>
            <person name="Li K."/>
        </authorList>
    </citation>
    <scope>NUCLEOTIDE SEQUENCE</scope>
    <source>
        <strain evidence="1">CD1</strain>
    </source>
</reference>
<dbReference type="EMBL" id="CP106753">
    <property type="protein sequence ID" value="UXY15495.1"/>
    <property type="molecule type" value="Genomic_DNA"/>
</dbReference>
<dbReference type="Proteomes" id="UP001061302">
    <property type="component" value="Chromosome"/>
</dbReference>
<evidence type="ECO:0000313" key="2">
    <source>
        <dbReference type="Proteomes" id="UP001061302"/>
    </source>
</evidence>
<proteinExistence type="predicted"/>
<sequence length="139" mass="15268">MSGASLGARYTQDMAQPAPEQRNDFALAGIESVEDIKARWVDSFYFGSEADDRTVAHAFNTRANPLGVKINAIYSSDVGHWDVPDLTEALAESRDLVDEGVISEADFKALVFENPYQLYTEANPDFFKGTAVERKLAGS</sequence>
<name>A0ABY6DM99_9NEIS</name>
<protein>
    <recommendedName>
        <fullName evidence="3">Amidohydrolase-related domain-containing protein</fullName>
    </recommendedName>
</protein>
<keyword evidence="2" id="KW-1185">Reference proteome</keyword>
<accession>A0ABY6DM99</accession>